<keyword evidence="2 7" id="KW-0813">Transport</keyword>
<name>A0ABP6ZBG2_9ACTN</name>
<dbReference type="RefSeq" id="WP_345573984.1">
    <property type="nucleotide sequence ID" value="NZ_BAABDQ010000039.1"/>
</dbReference>
<evidence type="ECO:0000256" key="1">
    <source>
        <dbReference type="ARBA" id="ARBA00004651"/>
    </source>
</evidence>
<keyword evidence="10" id="KW-1185">Reference proteome</keyword>
<comment type="similarity">
    <text evidence="7">Belongs to the binding-protein-dependent transport system permease family.</text>
</comment>
<dbReference type="Proteomes" id="UP001500630">
    <property type="component" value="Unassembled WGS sequence"/>
</dbReference>
<dbReference type="SUPFAM" id="SSF161098">
    <property type="entry name" value="MetI-like"/>
    <property type="match status" value="1"/>
</dbReference>
<feature type="domain" description="ABC transmembrane type-1" evidence="8">
    <location>
        <begin position="88"/>
        <end position="268"/>
    </location>
</feature>
<dbReference type="InterPro" id="IPR035906">
    <property type="entry name" value="MetI-like_sf"/>
</dbReference>
<dbReference type="EMBL" id="BAABDQ010000039">
    <property type="protein sequence ID" value="GAA3603891.1"/>
    <property type="molecule type" value="Genomic_DNA"/>
</dbReference>
<comment type="subcellular location">
    <subcellularLocation>
        <location evidence="1 7">Cell membrane</location>
        <topology evidence="1 7">Multi-pass membrane protein</topology>
    </subcellularLocation>
</comment>
<proteinExistence type="inferred from homology"/>
<keyword evidence="4 7" id="KW-0812">Transmembrane</keyword>
<evidence type="ECO:0000313" key="10">
    <source>
        <dbReference type="Proteomes" id="UP001500630"/>
    </source>
</evidence>
<evidence type="ECO:0000259" key="8">
    <source>
        <dbReference type="PROSITE" id="PS50928"/>
    </source>
</evidence>
<evidence type="ECO:0000256" key="4">
    <source>
        <dbReference type="ARBA" id="ARBA00022692"/>
    </source>
</evidence>
<protein>
    <submittedName>
        <fullName evidence="9">ABC transporter permease</fullName>
    </submittedName>
</protein>
<organism evidence="9 10">
    <name type="scientific">Nonomuraea rosea</name>
    <dbReference type="NCBI Taxonomy" id="638574"/>
    <lineage>
        <taxon>Bacteria</taxon>
        <taxon>Bacillati</taxon>
        <taxon>Actinomycetota</taxon>
        <taxon>Actinomycetes</taxon>
        <taxon>Streptosporangiales</taxon>
        <taxon>Streptosporangiaceae</taxon>
        <taxon>Nonomuraea</taxon>
    </lineage>
</organism>
<dbReference type="Pfam" id="PF00528">
    <property type="entry name" value="BPD_transp_1"/>
    <property type="match status" value="1"/>
</dbReference>
<feature type="transmembrane region" description="Helical" evidence="7">
    <location>
        <begin position="37"/>
        <end position="60"/>
    </location>
</feature>
<dbReference type="PROSITE" id="PS50928">
    <property type="entry name" value="ABC_TM1"/>
    <property type="match status" value="1"/>
</dbReference>
<feature type="transmembrane region" description="Helical" evidence="7">
    <location>
        <begin position="154"/>
        <end position="173"/>
    </location>
</feature>
<evidence type="ECO:0000256" key="6">
    <source>
        <dbReference type="ARBA" id="ARBA00023136"/>
    </source>
</evidence>
<accession>A0ABP6ZBG2</accession>
<feature type="transmembrane region" description="Helical" evidence="7">
    <location>
        <begin position="95"/>
        <end position="114"/>
    </location>
</feature>
<sequence>MAVGVEPSQQAPPKRLPPPWGARWRAFQRVPQGVRSAAASAVLLALLFVAVQIGVASGALRQTGLPLPTEVVDGTLGLLGTGGFWSDFGRTCLEIGASIVAGCALGLGAGIVFWKLPLLGRVFEPYLVSFYAVPLVLFYPMMIVLVGINAGSIIILSSIMAAIPLALNTRTGLQGIRPVHLKLARTLQCNARQTLFSIAIPAAAPMIVAGLRLAVVYALIGSIAMEFTTAQSGLGYRIRYLYETFDNTTMFANIFVVLILSVLLTVLMTLAERVLLRGRR</sequence>
<evidence type="ECO:0000256" key="7">
    <source>
        <dbReference type="RuleBase" id="RU363032"/>
    </source>
</evidence>
<gene>
    <name evidence="9" type="ORF">GCM10022419_105560</name>
</gene>
<dbReference type="PANTHER" id="PTHR30151:SF20">
    <property type="entry name" value="ABC TRANSPORTER PERMEASE PROTEIN HI_0355-RELATED"/>
    <property type="match status" value="1"/>
</dbReference>
<keyword evidence="3" id="KW-1003">Cell membrane</keyword>
<feature type="transmembrane region" description="Helical" evidence="7">
    <location>
        <begin position="250"/>
        <end position="271"/>
    </location>
</feature>
<keyword evidence="6 7" id="KW-0472">Membrane</keyword>
<comment type="caution">
    <text evidence="9">The sequence shown here is derived from an EMBL/GenBank/DDBJ whole genome shotgun (WGS) entry which is preliminary data.</text>
</comment>
<evidence type="ECO:0000256" key="2">
    <source>
        <dbReference type="ARBA" id="ARBA00022448"/>
    </source>
</evidence>
<evidence type="ECO:0000256" key="5">
    <source>
        <dbReference type="ARBA" id="ARBA00022989"/>
    </source>
</evidence>
<reference evidence="10" key="1">
    <citation type="journal article" date="2019" name="Int. J. Syst. Evol. Microbiol.">
        <title>The Global Catalogue of Microorganisms (GCM) 10K type strain sequencing project: providing services to taxonomists for standard genome sequencing and annotation.</title>
        <authorList>
            <consortium name="The Broad Institute Genomics Platform"/>
            <consortium name="The Broad Institute Genome Sequencing Center for Infectious Disease"/>
            <person name="Wu L."/>
            <person name="Ma J."/>
        </authorList>
    </citation>
    <scope>NUCLEOTIDE SEQUENCE [LARGE SCALE GENOMIC DNA]</scope>
    <source>
        <strain evidence="10">JCM 17326</strain>
    </source>
</reference>
<dbReference type="InterPro" id="IPR000515">
    <property type="entry name" value="MetI-like"/>
</dbReference>
<dbReference type="Gene3D" id="1.10.3720.10">
    <property type="entry name" value="MetI-like"/>
    <property type="match status" value="1"/>
</dbReference>
<dbReference type="CDD" id="cd06261">
    <property type="entry name" value="TM_PBP2"/>
    <property type="match status" value="1"/>
</dbReference>
<evidence type="ECO:0000313" key="9">
    <source>
        <dbReference type="EMBL" id="GAA3603891.1"/>
    </source>
</evidence>
<feature type="transmembrane region" description="Helical" evidence="7">
    <location>
        <begin position="194"/>
        <end position="220"/>
    </location>
</feature>
<feature type="transmembrane region" description="Helical" evidence="7">
    <location>
        <begin position="126"/>
        <end position="148"/>
    </location>
</feature>
<evidence type="ECO:0000256" key="3">
    <source>
        <dbReference type="ARBA" id="ARBA00022475"/>
    </source>
</evidence>
<keyword evidence="5 7" id="KW-1133">Transmembrane helix</keyword>
<dbReference type="PANTHER" id="PTHR30151">
    <property type="entry name" value="ALKANE SULFONATE ABC TRANSPORTER-RELATED, MEMBRANE SUBUNIT"/>
    <property type="match status" value="1"/>
</dbReference>